<dbReference type="InterPro" id="IPR001867">
    <property type="entry name" value="OmpR/PhoB-type_DNA-bd"/>
</dbReference>
<evidence type="ECO:0000256" key="1">
    <source>
        <dbReference type="ARBA" id="ARBA00023125"/>
    </source>
</evidence>
<dbReference type="SUPFAM" id="SSF46894">
    <property type="entry name" value="C-terminal effector domain of the bipartite response regulators"/>
    <property type="match status" value="1"/>
</dbReference>
<feature type="domain" description="Response regulatory" evidence="4">
    <location>
        <begin position="4"/>
        <end position="117"/>
    </location>
</feature>
<evidence type="ECO:0000313" key="6">
    <source>
        <dbReference type="EMBL" id="MFC1851211.1"/>
    </source>
</evidence>
<feature type="modified residue" description="4-aspartylphosphate" evidence="2">
    <location>
        <position position="53"/>
    </location>
</feature>
<evidence type="ECO:0000259" key="5">
    <source>
        <dbReference type="PROSITE" id="PS51755"/>
    </source>
</evidence>
<dbReference type="PROSITE" id="PS51755">
    <property type="entry name" value="OMPR_PHOB"/>
    <property type="match status" value="1"/>
</dbReference>
<dbReference type="InterPro" id="IPR036388">
    <property type="entry name" value="WH-like_DNA-bd_sf"/>
</dbReference>
<dbReference type="InterPro" id="IPR011006">
    <property type="entry name" value="CheY-like_superfamily"/>
</dbReference>
<dbReference type="PROSITE" id="PS50110">
    <property type="entry name" value="RESPONSE_REGULATORY"/>
    <property type="match status" value="1"/>
</dbReference>
<evidence type="ECO:0000259" key="4">
    <source>
        <dbReference type="PROSITE" id="PS50110"/>
    </source>
</evidence>
<dbReference type="Pfam" id="PF00486">
    <property type="entry name" value="Trans_reg_C"/>
    <property type="match status" value="1"/>
</dbReference>
<dbReference type="NCBIfam" id="NF008296">
    <property type="entry name" value="PRK11083.1"/>
    <property type="match status" value="1"/>
</dbReference>
<dbReference type="EMBL" id="JBHPBY010000165">
    <property type="protein sequence ID" value="MFC1851211.1"/>
    <property type="molecule type" value="Genomic_DNA"/>
</dbReference>
<evidence type="ECO:0000313" key="7">
    <source>
        <dbReference type="Proteomes" id="UP001594351"/>
    </source>
</evidence>
<dbReference type="Proteomes" id="UP001594351">
    <property type="component" value="Unassembled WGS sequence"/>
</dbReference>
<dbReference type="Gene3D" id="3.40.50.2300">
    <property type="match status" value="1"/>
</dbReference>
<protein>
    <submittedName>
        <fullName evidence="6">Two-component system response regulator CreB</fullName>
    </submittedName>
</protein>
<dbReference type="SMART" id="SM00862">
    <property type="entry name" value="Trans_reg_C"/>
    <property type="match status" value="1"/>
</dbReference>
<keyword evidence="7" id="KW-1185">Reference proteome</keyword>
<dbReference type="InterPro" id="IPR001789">
    <property type="entry name" value="Sig_transdc_resp-reg_receiver"/>
</dbReference>
<gene>
    <name evidence="6" type="primary">creB</name>
    <name evidence="6" type="ORF">ACFL27_13530</name>
</gene>
<dbReference type="PANTHER" id="PTHR48111:SF6">
    <property type="entry name" value="TRANSCRIPTIONAL REGULATORY PROTEIN CREB"/>
    <property type="match status" value="1"/>
</dbReference>
<reference evidence="6 7" key="1">
    <citation type="submission" date="2024-09" db="EMBL/GenBank/DDBJ databases">
        <title>Laminarin stimulates single cell rates of sulfate reduction while oxygen inhibits transcriptomic activity in coastal marine sediment.</title>
        <authorList>
            <person name="Lindsay M."/>
            <person name="Orcutt B."/>
            <person name="Emerson D."/>
            <person name="Stepanauskas R."/>
            <person name="D'Angelo T."/>
        </authorList>
    </citation>
    <scope>NUCLEOTIDE SEQUENCE [LARGE SCALE GENOMIC DNA]</scope>
    <source>
        <strain evidence="6">SAG AM-311-K15</strain>
    </source>
</reference>
<name>A0ABV6YYD2_UNCC1</name>
<organism evidence="6 7">
    <name type="scientific">candidate division CSSED10-310 bacterium</name>
    <dbReference type="NCBI Taxonomy" id="2855610"/>
    <lineage>
        <taxon>Bacteria</taxon>
        <taxon>Bacteria division CSSED10-310</taxon>
    </lineage>
</organism>
<dbReference type="SMART" id="SM00448">
    <property type="entry name" value="REC"/>
    <property type="match status" value="1"/>
</dbReference>
<proteinExistence type="predicted"/>
<evidence type="ECO:0000256" key="2">
    <source>
        <dbReference type="PROSITE-ProRule" id="PRU00169"/>
    </source>
</evidence>
<dbReference type="SUPFAM" id="SSF52172">
    <property type="entry name" value="CheY-like"/>
    <property type="match status" value="1"/>
</dbReference>
<accession>A0ABV6YYD2</accession>
<dbReference type="Pfam" id="PF00072">
    <property type="entry name" value="Response_reg"/>
    <property type="match status" value="1"/>
</dbReference>
<evidence type="ECO:0000256" key="3">
    <source>
        <dbReference type="PROSITE-ProRule" id="PRU01091"/>
    </source>
</evidence>
<feature type="DNA-binding region" description="OmpR/PhoB-type" evidence="3">
    <location>
        <begin position="128"/>
        <end position="229"/>
    </location>
</feature>
<comment type="caution">
    <text evidence="6">The sequence shown here is derived from an EMBL/GenBank/DDBJ whole genome shotgun (WGS) entry which is preliminary data.</text>
</comment>
<sequence length="231" mass="26645">MRQKILIIEDEPAIADTITYALQTEGFEPIWCPTGLEGKAVFEQGGIILIIIDIGLPDISGFELCKEIRRVSEIPIIFLTARSEEIDRVVGLEIGADDYMVKPFSPRELTARVRAILRRTGSETSPQHIVDRAGDSPFTLEEHRKSITYFGTRLDLSRYEYRMLLNFIKHPGRVFSREELLDIVWEEPDTSLDRTVDTHIKTIRRKLTSIRPDYDPIETRRGFGYALKEYE</sequence>
<keyword evidence="1 3" id="KW-0238">DNA-binding</keyword>
<dbReference type="InterPro" id="IPR016032">
    <property type="entry name" value="Sig_transdc_resp-reg_C-effctor"/>
</dbReference>
<dbReference type="CDD" id="cd00383">
    <property type="entry name" value="trans_reg_C"/>
    <property type="match status" value="1"/>
</dbReference>
<dbReference type="InterPro" id="IPR039420">
    <property type="entry name" value="WalR-like"/>
</dbReference>
<dbReference type="Gene3D" id="6.10.250.690">
    <property type="match status" value="1"/>
</dbReference>
<dbReference type="PANTHER" id="PTHR48111">
    <property type="entry name" value="REGULATOR OF RPOS"/>
    <property type="match status" value="1"/>
</dbReference>
<keyword evidence="2" id="KW-0597">Phosphoprotein</keyword>
<feature type="domain" description="OmpR/PhoB-type" evidence="5">
    <location>
        <begin position="128"/>
        <end position="229"/>
    </location>
</feature>
<dbReference type="Gene3D" id="1.10.10.10">
    <property type="entry name" value="Winged helix-like DNA-binding domain superfamily/Winged helix DNA-binding domain"/>
    <property type="match status" value="1"/>
</dbReference>